<evidence type="ECO:0000256" key="5">
    <source>
        <dbReference type="ARBA" id="ARBA00022801"/>
    </source>
</evidence>
<sequence length="205" mass="22325">MAYTTTDAGYIVQGTPADCVKIGLATLLDEPPDLVISGINHGSNLGIAGFYSGTVGAAREGVFWRIPAIAISAPSKGAASMKSLAKRAHQLIMTLDAQGLLRPRSRHLYNINFPSAKTDQNQWKFCRQSLAYYNDSYETKDHMGVPLHFVTGKMVEIEEDISYDIRANACGYTTVTPLTIDATCMDTINATATINLHNSFDKETT</sequence>
<evidence type="ECO:0000259" key="6">
    <source>
        <dbReference type="Pfam" id="PF01975"/>
    </source>
</evidence>
<dbReference type="PATRIC" id="fig|1313304.3.peg.1321"/>
<evidence type="ECO:0000313" key="7">
    <source>
        <dbReference type="EMBL" id="ERP31725.1"/>
    </source>
</evidence>
<dbReference type="Proteomes" id="UP000017148">
    <property type="component" value="Unassembled WGS sequence"/>
</dbReference>
<dbReference type="InterPro" id="IPR036523">
    <property type="entry name" value="SurE-like_sf"/>
</dbReference>
<comment type="catalytic activity">
    <reaction evidence="1">
        <text>a ribonucleoside 5'-phosphate + H2O = a ribonucleoside + phosphate</text>
        <dbReference type="Rhea" id="RHEA:12484"/>
        <dbReference type="ChEBI" id="CHEBI:15377"/>
        <dbReference type="ChEBI" id="CHEBI:18254"/>
        <dbReference type="ChEBI" id="CHEBI:43474"/>
        <dbReference type="ChEBI" id="CHEBI:58043"/>
        <dbReference type="EC" id="3.1.3.5"/>
    </reaction>
</comment>
<dbReference type="PANTHER" id="PTHR30457:SF0">
    <property type="entry name" value="PHOSPHATASE, PUTATIVE (AFU_ORTHOLOGUE AFUA_4G01070)-RELATED"/>
    <property type="match status" value="1"/>
</dbReference>
<organism evidence="7 8">
    <name type="scientific">Chitinivibrio alkaliphilus ACht1</name>
    <dbReference type="NCBI Taxonomy" id="1313304"/>
    <lineage>
        <taxon>Bacteria</taxon>
        <taxon>Pseudomonadati</taxon>
        <taxon>Fibrobacterota</taxon>
        <taxon>Chitinivibrionia</taxon>
        <taxon>Chitinivibrionales</taxon>
        <taxon>Chitinivibrionaceae</taxon>
        <taxon>Chitinivibrio</taxon>
    </lineage>
</organism>
<dbReference type="EC" id="3.1.3.5" evidence="3"/>
<keyword evidence="8" id="KW-1185">Reference proteome</keyword>
<evidence type="ECO:0000256" key="1">
    <source>
        <dbReference type="ARBA" id="ARBA00000815"/>
    </source>
</evidence>
<dbReference type="SUPFAM" id="SSF64167">
    <property type="entry name" value="SurE-like"/>
    <property type="match status" value="1"/>
</dbReference>
<keyword evidence="4" id="KW-0479">Metal-binding</keyword>
<evidence type="ECO:0000256" key="4">
    <source>
        <dbReference type="ARBA" id="ARBA00022723"/>
    </source>
</evidence>
<keyword evidence="5" id="KW-0378">Hydrolase</keyword>
<protein>
    <recommendedName>
        <fullName evidence="3">5'-nucleotidase</fullName>
        <ecNumber evidence="3">3.1.3.5</ecNumber>
    </recommendedName>
</protein>
<dbReference type="InterPro" id="IPR002828">
    <property type="entry name" value="SurE-like_Pase/nucleotidase"/>
</dbReference>
<comment type="similarity">
    <text evidence="2">Belongs to the SurE nucleotidase family.</text>
</comment>
<dbReference type="Pfam" id="PF01975">
    <property type="entry name" value="SurE"/>
    <property type="match status" value="1"/>
</dbReference>
<reference evidence="7 8" key="1">
    <citation type="journal article" date="2013" name="Environ. Microbiol.">
        <title>Genome analysis of Chitinivibrio alkaliphilus gen. nov., sp. nov., a novel extremely haloalkaliphilic anaerobic chitinolytic bacterium from the candidate phylum Termite Group 3.</title>
        <authorList>
            <person name="Sorokin D.Y."/>
            <person name="Gumerov V.M."/>
            <person name="Rakitin A.L."/>
            <person name="Beletsky A.V."/>
            <person name="Damste J.S."/>
            <person name="Muyzer G."/>
            <person name="Mardanov A.V."/>
            <person name="Ravin N.V."/>
        </authorList>
    </citation>
    <scope>NUCLEOTIDE SEQUENCE [LARGE SCALE GENOMIC DNA]</scope>
    <source>
        <strain evidence="7 8">ACht1</strain>
    </source>
</reference>
<dbReference type="eggNOG" id="COG0496">
    <property type="taxonomic scope" value="Bacteria"/>
</dbReference>
<dbReference type="InterPro" id="IPR030048">
    <property type="entry name" value="SurE"/>
</dbReference>
<dbReference type="AlphaFoldDB" id="U7DBC4"/>
<evidence type="ECO:0000256" key="3">
    <source>
        <dbReference type="ARBA" id="ARBA00012643"/>
    </source>
</evidence>
<dbReference type="PANTHER" id="PTHR30457">
    <property type="entry name" value="5'-NUCLEOTIDASE SURE"/>
    <property type="match status" value="1"/>
</dbReference>
<dbReference type="GO" id="GO:0046872">
    <property type="term" value="F:metal ion binding"/>
    <property type="evidence" value="ECO:0007669"/>
    <property type="project" value="UniProtKB-KW"/>
</dbReference>
<feature type="domain" description="Survival protein SurE-like phosphatase/nucleotidase" evidence="6">
    <location>
        <begin position="7"/>
        <end position="134"/>
    </location>
</feature>
<evidence type="ECO:0000313" key="8">
    <source>
        <dbReference type="Proteomes" id="UP000017148"/>
    </source>
</evidence>
<evidence type="ECO:0000256" key="2">
    <source>
        <dbReference type="ARBA" id="ARBA00011062"/>
    </source>
</evidence>
<gene>
    <name evidence="7" type="ORF">CALK_1388</name>
</gene>
<dbReference type="EMBL" id="ASJR01000010">
    <property type="protein sequence ID" value="ERP31725.1"/>
    <property type="molecule type" value="Genomic_DNA"/>
</dbReference>
<dbReference type="GO" id="GO:0008253">
    <property type="term" value="F:5'-nucleotidase activity"/>
    <property type="evidence" value="ECO:0007669"/>
    <property type="project" value="UniProtKB-EC"/>
</dbReference>
<dbReference type="STRING" id="1313304.CALK_1388"/>
<dbReference type="Gene3D" id="3.40.1210.10">
    <property type="entry name" value="Survival protein SurE-like phosphatase/nucleotidase"/>
    <property type="match status" value="1"/>
</dbReference>
<accession>U7DBC4</accession>
<name>U7DBC4_9BACT</name>
<proteinExistence type="inferred from homology"/>
<comment type="caution">
    <text evidence="7">The sequence shown here is derived from an EMBL/GenBank/DDBJ whole genome shotgun (WGS) entry which is preliminary data.</text>
</comment>